<dbReference type="InterPro" id="IPR003594">
    <property type="entry name" value="HATPase_dom"/>
</dbReference>
<dbReference type="SUPFAM" id="SSF55874">
    <property type="entry name" value="ATPase domain of HSP90 chaperone/DNA topoisomerase II/histidine kinase"/>
    <property type="match status" value="1"/>
</dbReference>
<dbReference type="Gene3D" id="2.130.10.10">
    <property type="entry name" value="YVTN repeat-like/Quinoprotein amine dehydrogenase"/>
    <property type="match status" value="2"/>
</dbReference>
<dbReference type="Gene3D" id="1.20.5.1930">
    <property type="match status" value="1"/>
</dbReference>
<dbReference type="PANTHER" id="PTHR24421:SF59">
    <property type="entry name" value="OXYGEN SENSOR HISTIDINE KINASE NREB"/>
    <property type="match status" value="1"/>
</dbReference>
<dbReference type="InterPro" id="IPR005467">
    <property type="entry name" value="His_kinase_dom"/>
</dbReference>
<dbReference type="Pfam" id="PF07730">
    <property type="entry name" value="HisKA_3"/>
    <property type="match status" value="1"/>
</dbReference>
<keyword evidence="8" id="KW-1185">Reference proteome</keyword>
<dbReference type="InterPro" id="IPR050482">
    <property type="entry name" value="Sensor_HK_TwoCompSys"/>
</dbReference>
<dbReference type="SMART" id="SM00387">
    <property type="entry name" value="HATPase_c"/>
    <property type="match status" value="1"/>
</dbReference>
<evidence type="ECO:0000256" key="4">
    <source>
        <dbReference type="SAM" id="Coils"/>
    </source>
</evidence>
<dbReference type="GO" id="GO:0016020">
    <property type="term" value="C:membrane"/>
    <property type="evidence" value="ECO:0007669"/>
    <property type="project" value="InterPro"/>
</dbReference>
<keyword evidence="5" id="KW-0472">Membrane</keyword>
<dbReference type="EMBL" id="CP013235">
    <property type="protein sequence ID" value="AMP10072.1"/>
    <property type="molecule type" value="Genomic_DNA"/>
</dbReference>
<evidence type="ECO:0000256" key="3">
    <source>
        <dbReference type="ARBA" id="ARBA00023012"/>
    </source>
</evidence>
<evidence type="ECO:0000256" key="2">
    <source>
        <dbReference type="ARBA" id="ARBA00022777"/>
    </source>
</evidence>
<keyword evidence="5" id="KW-0812">Transmembrane</keyword>
<dbReference type="PROSITE" id="PS50109">
    <property type="entry name" value="HIS_KIN"/>
    <property type="match status" value="1"/>
</dbReference>
<keyword evidence="5" id="KW-1133">Transmembrane helix</keyword>
<feature type="transmembrane region" description="Helical" evidence="5">
    <location>
        <begin position="748"/>
        <end position="765"/>
    </location>
</feature>
<dbReference type="Proteomes" id="UP000071778">
    <property type="component" value="Chromosome"/>
</dbReference>
<dbReference type="InterPro" id="IPR013783">
    <property type="entry name" value="Ig-like_fold"/>
</dbReference>
<organism evidence="7 8">
    <name type="scientific">Collimonas arenae</name>
    <dbReference type="NCBI Taxonomy" id="279058"/>
    <lineage>
        <taxon>Bacteria</taxon>
        <taxon>Pseudomonadati</taxon>
        <taxon>Pseudomonadota</taxon>
        <taxon>Betaproteobacteria</taxon>
        <taxon>Burkholderiales</taxon>
        <taxon>Oxalobacteraceae</taxon>
        <taxon>Collimonas</taxon>
    </lineage>
</organism>
<reference evidence="7 8" key="1">
    <citation type="submission" date="2015-11" db="EMBL/GenBank/DDBJ databases">
        <title>Exploring the genomic traits of fungus-feeding bacterial genus Collimonas.</title>
        <authorList>
            <person name="Song C."/>
            <person name="Schmidt R."/>
            <person name="de Jager V."/>
            <person name="Krzyzanowska D."/>
            <person name="Jongedijk E."/>
            <person name="Cankar K."/>
            <person name="Beekwilder J."/>
            <person name="van Veen A."/>
            <person name="de Boer W."/>
            <person name="van Veen J.A."/>
            <person name="Garbeva P."/>
        </authorList>
    </citation>
    <scope>NUCLEOTIDE SEQUENCE [LARGE SCALE GENOMIC DNA]</scope>
    <source>
        <strain evidence="7 8">Ter282</strain>
    </source>
</reference>
<accession>A0A127QKF1</accession>
<evidence type="ECO:0000313" key="8">
    <source>
        <dbReference type="Proteomes" id="UP000071778"/>
    </source>
</evidence>
<keyword evidence="1" id="KW-0808">Transferase</keyword>
<dbReference type="GO" id="GO:0046983">
    <property type="term" value="F:protein dimerization activity"/>
    <property type="evidence" value="ECO:0007669"/>
    <property type="project" value="InterPro"/>
</dbReference>
<dbReference type="RefSeq" id="WP_061537204.1">
    <property type="nucleotide sequence ID" value="NZ_CP013235.1"/>
</dbReference>
<gene>
    <name evidence="7" type="ORF">CAter282_2322</name>
</gene>
<dbReference type="Gene3D" id="2.60.40.10">
    <property type="entry name" value="Immunoglobulins"/>
    <property type="match status" value="1"/>
</dbReference>
<keyword evidence="3" id="KW-0902">Two-component regulatory system</keyword>
<dbReference type="InterPro" id="IPR015943">
    <property type="entry name" value="WD40/YVTN_repeat-like_dom_sf"/>
</dbReference>
<keyword evidence="2 7" id="KW-0418">Kinase</keyword>
<name>A0A127QKF1_9BURK</name>
<dbReference type="PANTHER" id="PTHR24421">
    <property type="entry name" value="NITRATE/NITRITE SENSOR PROTEIN NARX-RELATED"/>
    <property type="match status" value="1"/>
</dbReference>
<proteinExistence type="predicted"/>
<evidence type="ECO:0000313" key="7">
    <source>
        <dbReference type="EMBL" id="AMP10072.1"/>
    </source>
</evidence>
<feature type="domain" description="Histidine kinase" evidence="6">
    <location>
        <begin position="804"/>
        <end position="994"/>
    </location>
</feature>
<dbReference type="AlphaFoldDB" id="A0A127QKF1"/>
<dbReference type="Pfam" id="PF07494">
    <property type="entry name" value="Reg_prop"/>
    <property type="match status" value="3"/>
</dbReference>
<dbReference type="InterPro" id="IPR011712">
    <property type="entry name" value="Sig_transdc_His_kin_sub3_dim/P"/>
</dbReference>
<dbReference type="GO" id="GO:0000155">
    <property type="term" value="F:phosphorelay sensor kinase activity"/>
    <property type="evidence" value="ECO:0007669"/>
    <property type="project" value="InterPro"/>
</dbReference>
<evidence type="ECO:0000256" key="1">
    <source>
        <dbReference type="ARBA" id="ARBA00022679"/>
    </source>
</evidence>
<protein>
    <submittedName>
        <fullName evidence="7">Histidine kinase-, DNA gyrase B-, and HSP90-like ATPase family protein</fullName>
    </submittedName>
</protein>
<feature type="coiled-coil region" evidence="4">
    <location>
        <begin position="771"/>
        <end position="798"/>
    </location>
</feature>
<evidence type="ECO:0000259" key="6">
    <source>
        <dbReference type="PROSITE" id="PS50109"/>
    </source>
</evidence>
<dbReference type="PATRIC" id="fig|279058.18.peg.2291"/>
<dbReference type="InterPro" id="IPR036890">
    <property type="entry name" value="HATPase_C_sf"/>
</dbReference>
<dbReference type="Pfam" id="PF07495">
    <property type="entry name" value="Y_Y_Y"/>
    <property type="match status" value="1"/>
</dbReference>
<dbReference type="Gene3D" id="3.30.565.10">
    <property type="entry name" value="Histidine kinase-like ATPase, C-terminal domain"/>
    <property type="match status" value="1"/>
</dbReference>
<dbReference type="InterPro" id="IPR011123">
    <property type="entry name" value="Y_Y_Y"/>
</dbReference>
<dbReference type="CDD" id="cd16917">
    <property type="entry name" value="HATPase_UhpB-NarQ-NarX-like"/>
    <property type="match status" value="1"/>
</dbReference>
<evidence type="ECO:0000256" key="5">
    <source>
        <dbReference type="SAM" id="Phobius"/>
    </source>
</evidence>
<dbReference type="InterPro" id="IPR011110">
    <property type="entry name" value="Reg_prop"/>
</dbReference>
<dbReference type="SUPFAM" id="SSF63829">
    <property type="entry name" value="Calcium-dependent phosphotriesterase"/>
    <property type="match status" value="3"/>
</dbReference>
<dbReference type="Pfam" id="PF02518">
    <property type="entry name" value="HATPase_c"/>
    <property type="match status" value="1"/>
</dbReference>
<keyword evidence="4" id="KW-0175">Coiled coil</keyword>
<sequence length="999" mass="112557">MMSLRWRRRLIVMLWLIFLPPAAICQQLPLRYYSQSDGLTNMAVNALAQEPGGYLWIGTQNGLFRYDGARFQRFELRQGLPTPFVSTLHVDGSGRLWVGTSEGLYLWQGQRFVSMQFQNVQFKFYQGQTFATLGPHRLLVISGDRLWLVQSRDQGHSWQAHEFFEAGQLSLHPEMQTLFSIHVGPHGDLWMGCERTLCHYEQGKLSILGKESGLPAGENWRSILHDRQDMLWVRSDHKVFVLPAGGHVFQDRSPDQNRQQKANGIPFLAADAAGRIFSRHDEGILRWNGKRWESFGESSGLIVGGGINAILFDRDGGVWLGSLGHGLVHWIGYPNWENWTTRQGLPNNVVLSFLRDRQNLLHVGTRSGSAILQKNGYFAVAPETYGGTSHQWRNMVEDAQGNIWAGSLSGLLVRRERGAKAYVKIAGLSSINNLFFDQSGQLWIATNVGIYIVRQPESNPAPIKVAGMEFSLENINAYQGCQDQAGVLWFVTDKGLLRFDGTHWRKSKPKPATQIFQHSAIACAHNGTLWLGDETGTVWSANEQDGALKINDVTPSLLLDQSVTALFEDSRGWLWVSTDAGIGVWNHKQWRFFNQESGLVWNDTDLNSFYEDSDGSMWVATSGGASHILRPESLFAPLQLDVLVESIARDGETVAHGQPVRLPWSSSPLNFKLAALSYQNRETLNFRYRMQGLEADWSKTSVPEVRYAALPPGRYRFQVAADNPAMQAYSPTAEVEVVILSPWWSTRTFYVVCGLLSLMLLYLMHRYRVRRLVARQRLKELQARERAYELEASREEERKRLTREIHDELGQHLSALRMGVSVVGLEFGAKNPSLQGKIERMVTLVDGTIKVVRNVVASLRPSALDMGIVSALEWLAQEFRDNTGIPCSLDVREENIVLDDTRATTIFRIAQESLTNISRHAQASQVEISLNRKEQYYLLEVRDNGRGFDTSVQKKKSFGLISIRERALMLGGEAAIFSVPGVGTTIRVSIPIADAMLDR</sequence>